<dbReference type="PROSITE" id="PS50216">
    <property type="entry name" value="DHHC"/>
    <property type="match status" value="1"/>
</dbReference>
<evidence type="ECO:0000256" key="6">
    <source>
        <dbReference type="ARBA" id="ARBA00023315"/>
    </source>
</evidence>
<evidence type="ECO:0000256" key="1">
    <source>
        <dbReference type="ARBA" id="ARBA00004141"/>
    </source>
</evidence>
<feature type="domain" description="Palmitoyltransferase DHHC" evidence="8">
    <location>
        <begin position="85"/>
        <end position="215"/>
    </location>
</feature>
<comment type="domain">
    <text evidence="7">The DHHC domain is required for palmitoyltransferase activity.</text>
</comment>
<comment type="subcellular location">
    <subcellularLocation>
        <location evidence="1">Membrane</location>
        <topology evidence="1">Multi-pass membrane protein</topology>
    </subcellularLocation>
</comment>
<dbReference type="EMBL" id="GDID01004567">
    <property type="protein sequence ID" value="JAP92039.1"/>
    <property type="molecule type" value="Transcribed_RNA"/>
</dbReference>
<evidence type="ECO:0000256" key="2">
    <source>
        <dbReference type="ARBA" id="ARBA00022679"/>
    </source>
</evidence>
<protein>
    <recommendedName>
        <fullName evidence="7">Palmitoyltransferase</fullName>
        <ecNumber evidence="7">2.3.1.225</ecNumber>
    </recommendedName>
</protein>
<feature type="transmembrane region" description="Helical" evidence="7">
    <location>
        <begin position="22"/>
        <end position="43"/>
    </location>
</feature>
<comment type="similarity">
    <text evidence="7">Belongs to the DHHC palmitoyltransferase family.</text>
</comment>
<evidence type="ECO:0000256" key="5">
    <source>
        <dbReference type="ARBA" id="ARBA00023136"/>
    </source>
</evidence>
<evidence type="ECO:0000259" key="8">
    <source>
        <dbReference type="Pfam" id="PF01529"/>
    </source>
</evidence>
<keyword evidence="5 7" id="KW-0472">Membrane</keyword>
<feature type="non-terminal residue" evidence="9">
    <location>
        <position position="1"/>
    </location>
</feature>
<proteinExistence type="inferred from homology"/>
<evidence type="ECO:0000256" key="4">
    <source>
        <dbReference type="ARBA" id="ARBA00022989"/>
    </source>
</evidence>
<keyword evidence="2 7" id="KW-0808">Transferase</keyword>
<accession>A0A146K9C0</accession>
<dbReference type="PANTHER" id="PTHR12246">
    <property type="entry name" value="PALMITOYLTRANSFERASE ZDHHC16"/>
    <property type="match status" value="1"/>
</dbReference>
<feature type="transmembrane region" description="Helical" evidence="7">
    <location>
        <begin position="136"/>
        <end position="156"/>
    </location>
</feature>
<organism evidence="9">
    <name type="scientific">Trepomonas sp. PC1</name>
    <dbReference type="NCBI Taxonomy" id="1076344"/>
    <lineage>
        <taxon>Eukaryota</taxon>
        <taxon>Metamonada</taxon>
        <taxon>Diplomonadida</taxon>
        <taxon>Hexamitidae</taxon>
        <taxon>Hexamitinae</taxon>
        <taxon>Trepomonas</taxon>
    </lineage>
</organism>
<dbReference type="InterPro" id="IPR001594">
    <property type="entry name" value="Palmitoyltrfase_DHHC"/>
</dbReference>
<feature type="transmembrane region" description="Helical" evidence="7">
    <location>
        <begin position="50"/>
        <end position="72"/>
    </location>
</feature>
<dbReference type="GO" id="GO:0019706">
    <property type="term" value="F:protein-cysteine S-palmitoyltransferase activity"/>
    <property type="evidence" value="ECO:0007669"/>
    <property type="project" value="UniProtKB-EC"/>
</dbReference>
<dbReference type="EC" id="2.3.1.225" evidence="7"/>
<dbReference type="GO" id="GO:0016020">
    <property type="term" value="C:membrane"/>
    <property type="evidence" value="ECO:0007669"/>
    <property type="project" value="UniProtKB-SubCell"/>
</dbReference>
<sequence>NLRKDLPRRQFKPQSFEETLEFIGHIGLILCAIVSFIIGYPALTISFKRFIIPIYIFMIMQQLTTFCTAFWIDPGYVEIEKTDDKAENICVYCETIKPERAHHCKYCNRCVYIYDHHCRFLLNCVGKNNFKYLFKYLFYNIIKGALDLIISIYGFVTQKSGIHFFGDTLKNGKFQALLFIFPIGMSVFGYIFSIFVFVGLAQAAYTGQTMVEKKKNLKGGLILEPGWVVWLLQFK</sequence>
<dbReference type="AlphaFoldDB" id="A0A146K9C0"/>
<evidence type="ECO:0000256" key="7">
    <source>
        <dbReference type="RuleBase" id="RU079119"/>
    </source>
</evidence>
<keyword evidence="6 7" id="KW-0012">Acyltransferase</keyword>
<gene>
    <name evidence="9" type="ORF">TPC1_16142</name>
</gene>
<comment type="catalytic activity">
    <reaction evidence="7">
        <text>L-cysteinyl-[protein] + hexadecanoyl-CoA = S-hexadecanoyl-L-cysteinyl-[protein] + CoA</text>
        <dbReference type="Rhea" id="RHEA:36683"/>
        <dbReference type="Rhea" id="RHEA-COMP:10131"/>
        <dbReference type="Rhea" id="RHEA-COMP:11032"/>
        <dbReference type="ChEBI" id="CHEBI:29950"/>
        <dbReference type="ChEBI" id="CHEBI:57287"/>
        <dbReference type="ChEBI" id="CHEBI:57379"/>
        <dbReference type="ChEBI" id="CHEBI:74151"/>
        <dbReference type="EC" id="2.3.1.225"/>
    </reaction>
</comment>
<reference evidence="9" key="1">
    <citation type="submission" date="2015-07" db="EMBL/GenBank/DDBJ databases">
        <title>Adaptation to a free-living lifestyle via gene acquisitions in the diplomonad Trepomonas sp. PC1.</title>
        <authorList>
            <person name="Xu F."/>
            <person name="Jerlstrom-Hultqvist J."/>
            <person name="Kolisko M."/>
            <person name="Simpson A.G.B."/>
            <person name="Roger A.J."/>
            <person name="Svard S.G."/>
            <person name="Andersson J.O."/>
        </authorList>
    </citation>
    <scope>NUCLEOTIDE SEQUENCE</scope>
    <source>
        <strain evidence="9">PC1</strain>
    </source>
</reference>
<evidence type="ECO:0000313" key="9">
    <source>
        <dbReference type="EMBL" id="JAP92039.1"/>
    </source>
</evidence>
<dbReference type="InterPro" id="IPR039859">
    <property type="entry name" value="PFA4/ZDH16/20/ERF2-like"/>
</dbReference>
<keyword evidence="3 7" id="KW-0812">Transmembrane</keyword>
<feature type="transmembrane region" description="Helical" evidence="7">
    <location>
        <begin position="177"/>
        <end position="205"/>
    </location>
</feature>
<keyword evidence="4 7" id="KW-1133">Transmembrane helix</keyword>
<name>A0A146K9C0_9EUKA</name>
<dbReference type="Pfam" id="PF01529">
    <property type="entry name" value="DHHC"/>
    <property type="match status" value="1"/>
</dbReference>
<evidence type="ECO:0000256" key="3">
    <source>
        <dbReference type="ARBA" id="ARBA00022692"/>
    </source>
</evidence>